<dbReference type="InterPro" id="IPR015892">
    <property type="entry name" value="Carbonic_anhydrase_CS"/>
</dbReference>
<feature type="binding site" evidence="7">
    <location>
        <position position="73"/>
    </location>
    <ligand>
        <name>Zn(2+)</name>
        <dbReference type="ChEBI" id="CHEBI:29105"/>
    </ligand>
</feature>
<evidence type="ECO:0000256" key="8">
    <source>
        <dbReference type="RuleBase" id="RU003956"/>
    </source>
</evidence>
<dbReference type="PROSITE" id="PS00705">
    <property type="entry name" value="PROK_CO2_ANHYDRASE_2"/>
    <property type="match status" value="1"/>
</dbReference>
<evidence type="ECO:0000256" key="5">
    <source>
        <dbReference type="ARBA" id="ARBA00024993"/>
    </source>
</evidence>
<dbReference type="GO" id="GO:0008270">
    <property type="term" value="F:zinc ion binding"/>
    <property type="evidence" value="ECO:0007669"/>
    <property type="project" value="UniProtKB-UniRule"/>
</dbReference>
<keyword evidence="11" id="KW-1185">Reference proteome</keyword>
<comment type="cofactor">
    <cofactor evidence="7">
        <name>Zn(2+)</name>
        <dbReference type="ChEBI" id="CHEBI:29105"/>
    </cofactor>
    <text evidence="7">Binds 1 zinc ion per subunit.</text>
</comment>
<protein>
    <recommendedName>
        <fullName evidence="2 8">Carbonic anhydrase</fullName>
        <ecNumber evidence="2 8">4.2.1.1</ecNumber>
    </recommendedName>
    <alternativeName>
        <fullName evidence="8">Carbonate dehydratase</fullName>
    </alternativeName>
</protein>
<dbReference type="Gene3D" id="3.40.1050.10">
    <property type="entry name" value="Carbonic anhydrase"/>
    <property type="match status" value="1"/>
</dbReference>
<evidence type="ECO:0000313" key="10">
    <source>
        <dbReference type="EMBL" id="PLS25956.1"/>
    </source>
</evidence>
<dbReference type="SMART" id="SM00947">
    <property type="entry name" value="Pro_CA"/>
    <property type="match status" value="1"/>
</dbReference>
<keyword evidence="7" id="KW-0479">Metal-binding</keyword>
<dbReference type="CDD" id="cd03378">
    <property type="entry name" value="beta_CA_cladeC"/>
    <property type="match status" value="1"/>
</dbReference>
<feature type="binding site" evidence="7">
    <location>
        <position position="129"/>
    </location>
    <ligand>
        <name>Zn(2+)</name>
        <dbReference type="ChEBI" id="CHEBI:29105"/>
    </ligand>
</feature>
<dbReference type="PANTHER" id="PTHR11002:SF79">
    <property type="entry name" value="CARBONIC ANHYDRASE 2"/>
    <property type="match status" value="1"/>
</dbReference>
<comment type="similarity">
    <text evidence="1 8">Belongs to the beta-class carbonic anhydrase family.</text>
</comment>
<evidence type="ECO:0000256" key="2">
    <source>
        <dbReference type="ARBA" id="ARBA00012925"/>
    </source>
</evidence>
<dbReference type="PROSITE" id="PS00704">
    <property type="entry name" value="PROK_CO2_ANHYDRASE_1"/>
    <property type="match status" value="1"/>
</dbReference>
<reference evidence="10 11" key="1">
    <citation type="submission" date="2017-07" db="EMBL/GenBank/DDBJ databases">
        <title>Bifidobacterium novel species.</title>
        <authorList>
            <person name="Lugli G.A."/>
            <person name="Milani C."/>
            <person name="Duranti S."/>
            <person name="Mangifesta M."/>
        </authorList>
    </citation>
    <scope>NUCLEOTIDE SEQUENCE [LARGE SCALE GENOMIC DNA]</scope>
    <source>
        <strain evidence="10 11">77</strain>
    </source>
</reference>
<dbReference type="Pfam" id="PF00484">
    <property type="entry name" value="Pro_CA"/>
    <property type="match status" value="1"/>
</dbReference>
<evidence type="ECO:0000256" key="1">
    <source>
        <dbReference type="ARBA" id="ARBA00006217"/>
    </source>
</evidence>
<keyword evidence="3 7" id="KW-0862">Zinc</keyword>
<dbReference type="SUPFAM" id="SSF53056">
    <property type="entry name" value="beta-carbonic anhydrase, cab"/>
    <property type="match status" value="1"/>
</dbReference>
<dbReference type="InterPro" id="IPR036874">
    <property type="entry name" value="Carbonic_anhydrase_sf"/>
</dbReference>
<evidence type="ECO:0000256" key="4">
    <source>
        <dbReference type="ARBA" id="ARBA00023239"/>
    </source>
</evidence>
<evidence type="ECO:0000256" key="3">
    <source>
        <dbReference type="ARBA" id="ARBA00022833"/>
    </source>
</evidence>
<dbReference type="AlphaFoldDB" id="A0A2N5IVI8"/>
<evidence type="ECO:0000313" key="11">
    <source>
        <dbReference type="Proteomes" id="UP000235034"/>
    </source>
</evidence>
<dbReference type="GO" id="GO:0004089">
    <property type="term" value="F:carbonate dehydratase activity"/>
    <property type="evidence" value="ECO:0007669"/>
    <property type="project" value="UniProtKB-UniRule"/>
</dbReference>
<accession>A0A2N5IVI8</accession>
<dbReference type="EMBL" id="NMWT01000040">
    <property type="protein sequence ID" value="PLS25956.1"/>
    <property type="molecule type" value="Genomic_DNA"/>
</dbReference>
<feature type="compositionally biased region" description="Low complexity" evidence="9">
    <location>
        <begin position="1"/>
        <end position="17"/>
    </location>
</feature>
<comment type="function">
    <text evidence="5">Catalyzes the reversible hydration of carbon dioxide to form bicarbonate.</text>
</comment>
<feature type="binding site" evidence="7">
    <location>
        <position position="75"/>
    </location>
    <ligand>
        <name>Zn(2+)</name>
        <dbReference type="ChEBI" id="CHEBI:29105"/>
    </ligand>
</feature>
<dbReference type="Proteomes" id="UP000235034">
    <property type="component" value="Unassembled WGS sequence"/>
</dbReference>
<comment type="catalytic activity">
    <reaction evidence="6 8">
        <text>hydrogencarbonate + H(+) = CO2 + H2O</text>
        <dbReference type="Rhea" id="RHEA:10748"/>
        <dbReference type="ChEBI" id="CHEBI:15377"/>
        <dbReference type="ChEBI" id="CHEBI:15378"/>
        <dbReference type="ChEBI" id="CHEBI:16526"/>
        <dbReference type="ChEBI" id="CHEBI:17544"/>
        <dbReference type="EC" id="4.2.1.1"/>
    </reaction>
</comment>
<comment type="caution">
    <text evidence="10">The sequence shown here is derived from an EMBL/GenBank/DDBJ whole genome shotgun (WGS) entry which is preliminary data.</text>
</comment>
<evidence type="ECO:0000256" key="9">
    <source>
        <dbReference type="SAM" id="MobiDB-lite"/>
    </source>
</evidence>
<sequence>MSEQYEAFSEPFEPTESFESHDTPEAKANAAWSRLLQGNRRFASGAAQHPWQDRETRERLLDGQHPDAAVLSCSDSRVPPEIIFDQGLGDLFDIRTAGEVLDDAVIASLEYAVEHLGVSLIVVLGHEGCGAVKAAVDGVAELANRFDDCGCFDVPEGTARDEAHADHLEAMLAAQDSPIVREVGASVAQAMDADLEDAADFERAHVARTIELLADGSEVIRLALAEGRLMIAGARYVMHDGLVEVLSF</sequence>
<organism evidence="10 11">
    <name type="scientific">Bifidobacterium parmae</name>
    <dbReference type="NCBI Taxonomy" id="361854"/>
    <lineage>
        <taxon>Bacteria</taxon>
        <taxon>Bacillati</taxon>
        <taxon>Actinomycetota</taxon>
        <taxon>Actinomycetes</taxon>
        <taxon>Bifidobacteriales</taxon>
        <taxon>Bifidobacteriaceae</taxon>
        <taxon>Bifidobacterium</taxon>
    </lineage>
</organism>
<feature type="binding site" evidence="7">
    <location>
        <position position="126"/>
    </location>
    <ligand>
        <name>Zn(2+)</name>
        <dbReference type="ChEBI" id="CHEBI:29105"/>
    </ligand>
</feature>
<comment type="function">
    <text evidence="8">Reversible hydration of carbon dioxide.</text>
</comment>
<dbReference type="EC" id="4.2.1.1" evidence="2 8"/>
<evidence type="ECO:0000256" key="6">
    <source>
        <dbReference type="ARBA" id="ARBA00048348"/>
    </source>
</evidence>
<evidence type="ECO:0000256" key="7">
    <source>
        <dbReference type="PIRSR" id="PIRSR601765-1"/>
    </source>
</evidence>
<dbReference type="OrthoDB" id="9797527at2"/>
<dbReference type="PANTHER" id="PTHR11002">
    <property type="entry name" value="CARBONIC ANHYDRASE"/>
    <property type="match status" value="1"/>
</dbReference>
<dbReference type="GO" id="GO:0015976">
    <property type="term" value="P:carbon utilization"/>
    <property type="evidence" value="ECO:0007669"/>
    <property type="project" value="InterPro"/>
</dbReference>
<feature type="region of interest" description="Disordered" evidence="9">
    <location>
        <begin position="1"/>
        <end position="24"/>
    </location>
</feature>
<proteinExistence type="inferred from homology"/>
<name>A0A2N5IVI8_9BIFI</name>
<gene>
    <name evidence="10" type="ORF">Uis4E_2243</name>
</gene>
<keyword evidence="4 8" id="KW-0456">Lyase</keyword>
<dbReference type="InterPro" id="IPR001765">
    <property type="entry name" value="Carbonic_anhydrase"/>
</dbReference>